<evidence type="ECO:0000313" key="2">
    <source>
        <dbReference type="Proteomes" id="UP000460718"/>
    </source>
</evidence>
<dbReference type="AlphaFoldDB" id="A0A6A3ILF9"/>
<organism evidence="1 2">
    <name type="scientific">Phytophthora fragariae</name>
    <dbReference type="NCBI Taxonomy" id="53985"/>
    <lineage>
        <taxon>Eukaryota</taxon>
        <taxon>Sar</taxon>
        <taxon>Stramenopiles</taxon>
        <taxon>Oomycota</taxon>
        <taxon>Peronosporomycetes</taxon>
        <taxon>Peronosporales</taxon>
        <taxon>Peronosporaceae</taxon>
        <taxon>Phytophthora</taxon>
    </lineage>
</organism>
<evidence type="ECO:0000313" key="1">
    <source>
        <dbReference type="EMBL" id="KAE8980463.1"/>
    </source>
</evidence>
<dbReference type="Proteomes" id="UP000460718">
    <property type="component" value="Unassembled WGS sequence"/>
</dbReference>
<protein>
    <submittedName>
        <fullName evidence="1">Uncharacterized protein</fullName>
    </submittedName>
</protein>
<dbReference type="EMBL" id="QXFW01002248">
    <property type="protein sequence ID" value="KAE8980463.1"/>
    <property type="molecule type" value="Genomic_DNA"/>
</dbReference>
<gene>
    <name evidence="1" type="ORF">PF011_g22430</name>
</gene>
<name>A0A6A3ILF9_9STRA</name>
<accession>A0A6A3ILF9</accession>
<comment type="caution">
    <text evidence="1">The sequence shown here is derived from an EMBL/GenBank/DDBJ whole genome shotgun (WGS) entry which is preliminary data.</text>
</comment>
<sequence>MTLLLVLEGALYPAFKKPKNRLSDLALARALIENTRIRDHQATVDAQLQDSTDEIPRAMAFDPKEVTKSGYDHFKKSDRSHTALASDEGLPVDYDDVVAAQGDDDATSKTADEVIDVTGDQSQVVEEISQGNNNDESSDSSSTAILLRKVNELAPKSEIK</sequence>
<reference evidence="1 2" key="1">
    <citation type="submission" date="2018-09" db="EMBL/GenBank/DDBJ databases">
        <title>Genomic investigation of the strawberry pathogen Phytophthora fragariae indicates pathogenicity is determined by transcriptional variation in three key races.</title>
        <authorList>
            <person name="Adams T.M."/>
            <person name="Armitage A.D."/>
            <person name="Sobczyk M.K."/>
            <person name="Bates H.J."/>
            <person name="Dunwell J.M."/>
            <person name="Nellist C.F."/>
            <person name="Harrison R.J."/>
        </authorList>
    </citation>
    <scope>NUCLEOTIDE SEQUENCE [LARGE SCALE GENOMIC DNA]</scope>
    <source>
        <strain evidence="1 2">SCRP245</strain>
    </source>
</reference>
<proteinExistence type="predicted"/>